<dbReference type="InParanoid" id="A0A6I8NLM7"/>
<sequence length="408" mass="45612">MGAPKPLIVPWLRDQLDRGLLDGVAWTDATRTRFRVPWKHGLRQDAHDEDFRLFEAWAVASGAYRPNIDQRTPSIWKRNFRSALNRKGLRVVQDHSRDAQDPHKIYEFLGSEDNGTAVNSSANSSGPEELQDATGWSQDTIQEDILDEFLGNLALSPAPVPRETAPPADAHQVAQLFVETEFEVTVFYRGTQVAQERLRAPGGLQVVGRRDQNPGAVTELALPDPGVLSDRKVAGYVQRVRDSLVPGLHLWATPTELRARRRGHCHVYWGRGVLPQEDHPHGVVTKEDGGSCLYHINEFVQDMIPFLNGGGRSPQYTLWFCLGEVWPNRDLPWNKKLVMVKVVPLSLQLLHNIGRDAGASSLDDREVDLRISDSLGSLPLPDLITLLQDFCESMETESPADPRVPASQ</sequence>
<evidence type="ECO:0000313" key="4">
    <source>
        <dbReference type="Proteomes" id="UP000002279"/>
    </source>
</evidence>
<dbReference type="Bgee" id="ENSOANG00000046499">
    <property type="expression patterns" value="Expressed in endometrium and 7 other cell types or tissues"/>
</dbReference>
<dbReference type="PANTHER" id="PTHR11949">
    <property type="entry name" value="INTERFERON REGULATORY FACTOR"/>
    <property type="match status" value="1"/>
</dbReference>
<dbReference type="PANTHER" id="PTHR11949:SF1">
    <property type="entry name" value="INTERFERON REGULATORY FACTOR 3"/>
    <property type="match status" value="1"/>
</dbReference>
<dbReference type="CDD" id="cd00103">
    <property type="entry name" value="IRF"/>
    <property type="match status" value="1"/>
</dbReference>
<dbReference type="GO" id="GO:0000978">
    <property type="term" value="F:RNA polymerase II cis-regulatory region sequence-specific DNA binding"/>
    <property type="evidence" value="ECO:0000318"/>
    <property type="project" value="GO_Central"/>
</dbReference>
<dbReference type="SUPFAM" id="SSF46785">
    <property type="entry name" value="Winged helix' DNA-binding domain"/>
    <property type="match status" value="1"/>
</dbReference>
<evidence type="ECO:0000313" key="3">
    <source>
        <dbReference type="Ensembl" id="ENSOANP00000042085.1"/>
    </source>
</evidence>
<dbReference type="InterPro" id="IPR019471">
    <property type="entry name" value="Interferon_reg_factor-3"/>
</dbReference>
<dbReference type="GO" id="GO:0005634">
    <property type="term" value="C:nucleus"/>
    <property type="evidence" value="ECO:0000318"/>
    <property type="project" value="GO_Central"/>
</dbReference>
<dbReference type="InterPro" id="IPR017855">
    <property type="entry name" value="SMAD-like_dom_sf"/>
</dbReference>
<accession>A0A6I8NLM7</accession>
<dbReference type="SMART" id="SM01243">
    <property type="entry name" value="IRF-3"/>
    <property type="match status" value="1"/>
</dbReference>
<dbReference type="GO" id="GO:0045893">
    <property type="term" value="P:positive regulation of DNA-templated transcription"/>
    <property type="evidence" value="ECO:0007669"/>
    <property type="project" value="UniProtKB-ARBA"/>
</dbReference>
<dbReference type="GO" id="GO:0006357">
    <property type="term" value="P:regulation of transcription by RNA polymerase II"/>
    <property type="evidence" value="ECO:0000318"/>
    <property type="project" value="GO_Central"/>
</dbReference>
<feature type="domain" description="IRF tryptophan pentad repeat" evidence="2">
    <location>
        <begin position="5"/>
        <end position="110"/>
    </location>
</feature>
<dbReference type="Gene3D" id="1.10.10.10">
    <property type="entry name" value="Winged helix-like DNA-binding domain superfamily/Winged helix DNA-binding domain"/>
    <property type="match status" value="1"/>
</dbReference>
<dbReference type="OMA" id="DRGVMGY"/>
<keyword evidence="4" id="KW-1185">Reference proteome</keyword>
<dbReference type="PROSITE" id="PS51507">
    <property type="entry name" value="IRF_2"/>
    <property type="match status" value="1"/>
</dbReference>
<feature type="compositionally biased region" description="Polar residues" evidence="1">
    <location>
        <begin position="113"/>
        <end position="126"/>
    </location>
</feature>
<dbReference type="SUPFAM" id="SSF49879">
    <property type="entry name" value="SMAD/FHA domain"/>
    <property type="match status" value="1"/>
</dbReference>
<dbReference type="GO" id="GO:0002376">
    <property type="term" value="P:immune system process"/>
    <property type="evidence" value="ECO:0000318"/>
    <property type="project" value="GO_Central"/>
</dbReference>
<organism evidence="3 4">
    <name type="scientific">Ornithorhynchus anatinus</name>
    <name type="common">Duckbill platypus</name>
    <dbReference type="NCBI Taxonomy" id="9258"/>
    <lineage>
        <taxon>Eukaryota</taxon>
        <taxon>Metazoa</taxon>
        <taxon>Chordata</taxon>
        <taxon>Craniata</taxon>
        <taxon>Vertebrata</taxon>
        <taxon>Euteleostomi</taxon>
        <taxon>Mammalia</taxon>
        <taxon>Monotremata</taxon>
        <taxon>Ornithorhynchidae</taxon>
        <taxon>Ornithorhynchus</taxon>
    </lineage>
</organism>
<gene>
    <name evidence="3" type="primary">IRF3</name>
</gene>
<name>A0A6I8NLM7_ORNAN</name>
<dbReference type="GeneTree" id="ENSGT00940000160569"/>
<reference evidence="3" key="3">
    <citation type="submission" date="2025-09" db="UniProtKB">
        <authorList>
            <consortium name="Ensembl"/>
        </authorList>
    </citation>
    <scope>IDENTIFICATION</scope>
    <source>
        <strain evidence="3">Glennie</strain>
    </source>
</reference>
<dbReference type="InterPro" id="IPR008984">
    <property type="entry name" value="SMAD_FHA_dom_sf"/>
</dbReference>
<dbReference type="SMART" id="SM00348">
    <property type="entry name" value="IRF"/>
    <property type="match status" value="1"/>
</dbReference>
<dbReference type="PRINTS" id="PR00267">
    <property type="entry name" value="INTFRNREGFCT"/>
</dbReference>
<dbReference type="Gene3D" id="2.60.200.10">
    <property type="match status" value="1"/>
</dbReference>
<dbReference type="GeneID" id="114814621"/>
<proteinExistence type="predicted"/>
<dbReference type="RefSeq" id="XP_028929100.1">
    <property type="nucleotide sequence ID" value="XM_029073267.2"/>
</dbReference>
<reference evidence="3 4" key="1">
    <citation type="journal article" date="2008" name="Nature">
        <title>Genome analysis of the platypus reveals unique signatures of evolution.</title>
        <authorList>
            <person name="Warren W.C."/>
            <person name="Hillier L.W."/>
            <person name="Marshall Graves J.A."/>
            <person name="Birney E."/>
            <person name="Ponting C.P."/>
            <person name="Grutzner F."/>
            <person name="Belov K."/>
            <person name="Miller W."/>
            <person name="Clarke L."/>
            <person name="Chinwalla A.T."/>
            <person name="Yang S.P."/>
            <person name="Heger A."/>
            <person name="Locke D.P."/>
            <person name="Miethke P."/>
            <person name="Waters P.D."/>
            <person name="Veyrunes F."/>
            <person name="Fulton L."/>
            <person name="Fulton B."/>
            <person name="Graves T."/>
            <person name="Wallis J."/>
            <person name="Puente X.S."/>
            <person name="Lopez-Otin C."/>
            <person name="Ordonez G.R."/>
            <person name="Eichler E.E."/>
            <person name="Chen L."/>
            <person name="Cheng Z."/>
            <person name="Deakin J.E."/>
            <person name="Alsop A."/>
            <person name="Thompson K."/>
            <person name="Kirby P."/>
            <person name="Papenfuss A.T."/>
            <person name="Wakefield M.J."/>
            <person name="Olender T."/>
            <person name="Lancet D."/>
            <person name="Huttley G.A."/>
            <person name="Smit A.F."/>
            <person name="Pask A."/>
            <person name="Temple-Smith P."/>
            <person name="Batzer M.A."/>
            <person name="Walker J.A."/>
            <person name="Konkel M.K."/>
            <person name="Harris R.S."/>
            <person name="Whittington C.M."/>
            <person name="Wong E.S."/>
            <person name="Gemmell N.J."/>
            <person name="Buschiazzo E."/>
            <person name="Vargas Jentzsch I.M."/>
            <person name="Merkel A."/>
            <person name="Schmitz J."/>
            <person name="Zemann A."/>
            <person name="Churakov G."/>
            <person name="Kriegs J.O."/>
            <person name="Brosius J."/>
            <person name="Murchison E.P."/>
            <person name="Sachidanandam R."/>
            <person name="Smith C."/>
            <person name="Hannon G.J."/>
            <person name="Tsend-Ayush E."/>
            <person name="McMillan D."/>
            <person name="Attenborough R."/>
            <person name="Rens W."/>
            <person name="Ferguson-Smith M."/>
            <person name="Lefevre C.M."/>
            <person name="Sharp J.A."/>
            <person name="Nicholas K.R."/>
            <person name="Ray D.A."/>
            <person name="Kube M."/>
            <person name="Reinhardt R."/>
            <person name="Pringle T.H."/>
            <person name="Taylor J."/>
            <person name="Jones R.C."/>
            <person name="Nixon B."/>
            <person name="Dacheux J.L."/>
            <person name="Niwa H."/>
            <person name="Sekita Y."/>
            <person name="Huang X."/>
            <person name="Stark A."/>
            <person name="Kheradpour P."/>
            <person name="Kellis M."/>
            <person name="Flicek P."/>
            <person name="Chen Y."/>
            <person name="Webber C."/>
            <person name="Hardison R."/>
            <person name="Nelson J."/>
            <person name="Hallsworth-Pepin K."/>
            <person name="Delehaunty K."/>
            <person name="Markovic C."/>
            <person name="Minx P."/>
            <person name="Feng Y."/>
            <person name="Kremitzki C."/>
            <person name="Mitreva M."/>
            <person name="Glasscock J."/>
            <person name="Wylie T."/>
            <person name="Wohldmann P."/>
            <person name="Thiru P."/>
            <person name="Nhan M.N."/>
            <person name="Pohl C.S."/>
            <person name="Smith S.M."/>
            <person name="Hou S."/>
            <person name="Nefedov M."/>
            <person name="de Jong P.J."/>
            <person name="Renfree M.B."/>
            <person name="Mardis E.R."/>
            <person name="Wilson R.K."/>
        </authorList>
    </citation>
    <scope>NUCLEOTIDE SEQUENCE [LARGE SCALE GENOMIC DNA]</scope>
    <source>
        <strain evidence="3 4">Glennie</strain>
    </source>
</reference>
<dbReference type="KEGG" id="oaa:114814621"/>
<dbReference type="GO" id="GO:0000981">
    <property type="term" value="F:DNA-binding transcription factor activity, RNA polymerase II-specific"/>
    <property type="evidence" value="ECO:0000318"/>
    <property type="project" value="GO_Central"/>
</dbReference>
<reference evidence="3" key="2">
    <citation type="submission" date="2025-08" db="UniProtKB">
        <authorList>
            <consortium name="Ensembl"/>
        </authorList>
    </citation>
    <scope>IDENTIFICATION</scope>
    <source>
        <strain evidence="3">Glennie</strain>
    </source>
</reference>
<dbReference type="InterPro" id="IPR036390">
    <property type="entry name" value="WH_DNA-bd_sf"/>
</dbReference>
<dbReference type="FunCoup" id="A0A6I8NLM7">
    <property type="interactions" value="1838"/>
</dbReference>
<dbReference type="InterPro" id="IPR036388">
    <property type="entry name" value="WH-like_DNA-bd_sf"/>
</dbReference>
<dbReference type="CTD" id="3661"/>
<dbReference type="Ensembl" id="ENSOANT00000075638.1">
    <property type="protein sequence ID" value="ENSOANP00000042085.1"/>
    <property type="gene ID" value="ENSOANG00000046499.1"/>
</dbReference>
<dbReference type="Proteomes" id="UP000002279">
    <property type="component" value="Chromosome 10"/>
</dbReference>
<dbReference type="Pfam" id="PF00605">
    <property type="entry name" value="IRF"/>
    <property type="match status" value="1"/>
</dbReference>
<evidence type="ECO:0000259" key="2">
    <source>
        <dbReference type="PROSITE" id="PS51507"/>
    </source>
</evidence>
<dbReference type="OrthoDB" id="8691508at2759"/>
<evidence type="ECO:0000256" key="1">
    <source>
        <dbReference type="SAM" id="MobiDB-lite"/>
    </source>
</evidence>
<dbReference type="InterPro" id="IPR001346">
    <property type="entry name" value="Interferon_reg_fact_DNA-bd_dom"/>
</dbReference>
<protein>
    <submittedName>
        <fullName evidence="3">Interferon regulatory factor 3</fullName>
    </submittedName>
</protein>
<dbReference type="Pfam" id="PF10401">
    <property type="entry name" value="IRF-3"/>
    <property type="match status" value="1"/>
</dbReference>
<feature type="region of interest" description="Disordered" evidence="1">
    <location>
        <begin position="111"/>
        <end position="135"/>
    </location>
</feature>
<dbReference type="AlphaFoldDB" id="A0A6I8NLM7"/>